<dbReference type="AlphaFoldDB" id="A0A9P7UKP5"/>
<accession>A0A9P7UKP5</accession>
<feature type="non-terminal residue" evidence="2">
    <location>
        <position position="188"/>
    </location>
</feature>
<organism evidence="2 3">
    <name type="scientific">Colletotrichum scovillei</name>
    <dbReference type="NCBI Taxonomy" id="1209932"/>
    <lineage>
        <taxon>Eukaryota</taxon>
        <taxon>Fungi</taxon>
        <taxon>Dikarya</taxon>
        <taxon>Ascomycota</taxon>
        <taxon>Pezizomycotina</taxon>
        <taxon>Sordariomycetes</taxon>
        <taxon>Hypocreomycetidae</taxon>
        <taxon>Glomerellales</taxon>
        <taxon>Glomerellaceae</taxon>
        <taxon>Colletotrichum</taxon>
        <taxon>Colletotrichum acutatum species complex</taxon>
    </lineage>
</organism>
<gene>
    <name evidence="2" type="ORF">JMJ77_001259</name>
</gene>
<feature type="compositionally biased region" description="Polar residues" evidence="1">
    <location>
        <begin position="1"/>
        <end position="18"/>
    </location>
</feature>
<evidence type="ECO:0000313" key="2">
    <source>
        <dbReference type="EMBL" id="KAG7054190.1"/>
    </source>
</evidence>
<name>A0A9P7UKP5_9PEZI</name>
<evidence type="ECO:0000313" key="3">
    <source>
        <dbReference type="Proteomes" id="UP000699042"/>
    </source>
</evidence>
<comment type="caution">
    <text evidence="2">The sequence shown here is derived from an EMBL/GenBank/DDBJ whole genome shotgun (WGS) entry which is preliminary data.</text>
</comment>
<sequence length="188" mass="21299">SCDQQATALPTGPTSTGQGNPGTAHHFLPTTRALPGRLLLRPTGSNPEDLTADLLLARRWKTVHPQNLFTFFGTSRPSFFSFTLGYLHPFFLFWNTSSCRAWGTFARLMSLHLDNFFTFSTYTARRAYRTNFADSYLSTYLPCHTLFWTCDSETCDKRSFFHILNHVTDLSGGDLCDVILLRQLVISI</sequence>
<evidence type="ECO:0000256" key="1">
    <source>
        <dbReference type="SAM" id="MobiDB-lite"/>
    </source>
</evidence>
<dbReference type="EMBL" id="JAESDN010000003">
    <property type="protein sequence ID" value="KAG7054190.1"/>
    <property type="molecule type" value="Genomic_DNA"/>
</dbReference>
<protein>
    <submittedName>
        <fullName evidence="2">Uncharacterized protein</fullName>
    </submittedName>
</protein>
<dbReference type="Proteomes" id="UP000699042">
    <property type="component" value="Unassembled WGS sequence"/>
</dbReference>
<reference evidence="2" key="1">
    <citation type="submission" date="2021-05" db="EMBL/GenBank/DDBJ databases">
        <title>Comparative genomics of three Colletotrichum scovillei strains and genetic complementation revealed genes involved fungal growth and virulence on chili pepper.</title>
        <authorList>
            <person name="Hsieh D.-K."/>
            <person name="Chuang S.-C."/>
            <person name="Chen C.-Y."/>
            <person name="Chao Y.-T."/>
            <person name="Lu M.-Y.J."/>
            <person name="Lee M.-H."/>
            <person name="Shih M.-C."/>
        </authorList>
    </citation>
    <scope>NUCLEOTIDE SEQUENCE</scope>
    <source>
        <strain evidence="2">Coll-153</strain>
    </source>
</reference>
<proteinExistence type="predicted"/>
<keyword evidence="3" id="KW-1185">Reference proteome</keyword>
<feature type="region of interest" description="Disordered" evidence="1">
    <location>
        <begin position="1"/>
        <end position="26"/>
    </location>
</feature>